<proteinExistence type="predicted"/>
<name>A0ABQ5CVN8_9ASTR</name>
<comment type="caution">
    <text evidence="1">The sequence shown here is derived from an EMBL/GenBank/DDBJ whole genome shotgun (WGS) entry which is preliminary data.</text>
</comment>
<dbReference type="Proteomes" id="UP001151760">
    <property type="component" value="Unassembled WGS sequence"/>
</dbReference>
<reference evidence="1" key="1">
    <citation type="journal article" date="2022" name="Int. J. Mol. Sci.">
        <title>Draft Genome of Tanacetum Coccineum: Genomic Comparison of Closely Related Tanacetum-Family Plants.</title>
        <authorList>
            <person name="Yamashiro T."/>
            <person name="Shiraishi A."/>
            <person name="Nakayama K."/>
            <person name="Satake H."/>
        </authorList>
    </citation>
    <scope>NUCLEOTIDE SEQUENCE</scope>
</reference>
<evidence type="ECO:0000313" key="1">
    <source>
        <dbReference type="EMBL" id="GJT30562.1"/>
    </source>
</evidence>
<reference evidence="1" key="2">
    <citation type="submission" date="2022-01" db="EMBL/GenBank/DDBJ databases">
        <authorList>
            <person name="Yamashiro T."/>
            <person name="Shiraishi A."/>
            <person name="Satake H."/>
            <person name="Nakayama K."/>
        </authorList>
    </citation>
    <scope>NUCLEOTIDE SEQUENCE</scope>
</reference>
<dbReference type="EMBL" id="BQNB010014636">
    <property type="protein sequence ID" value="GJT30562.1"/>
    <property type="molecule type" value="Genomic_DNA"/>
</dbReference>
<protein>
    <submittedName>
        <fullName evidence="1">Uncharacterized protein</fullName>
    </submittedName>
</protein>
<keyword evidence="2" id="KW-1185">Reference proteome</keyword>
<gene>
    <name evidence="1" type="ORF">Tco_0910837</name>
</gene>
<evidence type="ECO:0000313" key="2">
    <source>
        <dbReference type="Proteomes" id="UP001151760"/>
    </source>
</evidence>
<organism evidence="1 2">
    <name type="scientific">Tanacetum coccineum</name>
    <dbReference type="NCBI Taxonomy" id="301880"/>
    <lineage>
        <taxon>Eukaryota</taxon>
        <taxon>Viridiplantae</taxon>
        <taxon>Streptophyta</taxon>
        <taxon>Embryophyta</taxon>
        <taxon>Tracheophyta</taxon>
        <taxon>Spermatophyta</taxon>
        <taxon>Magnoliopsida</taxon>
        <taxon>eudicotyledons</taxon>
        <taxon>Gunneridae</taxon>
        <taxon>Pentapetalae</taxon>
        <taxon>asterids</taxon>
        <taxon>campanulids</taxon>
        <taxon>Asterales</taxon>
        <taxon>Asteraceae</taxon>
        <taxon>Asteroideae</taxon>
        <taxon>Anthemideae</taxon>
        <taxon>Anthemidinae</taxon>
        <taxon>Tanacetum</taxon>
    </lineage>
</organism>
<accession>A0ABQ5CVN8</accession>
<sequence>MDRNSSNKVEGKYWVKISALGSEKETCRTLTDQQSIKESVAHEEDYEAIQSLPQRWQHPGIQLRHWSVIECAVI</sequence>